<dbReference type="STRING" id="13370.A0A448YKH9"/>
<dbReference type="SUPFAM" id="SSF56808">
    <property type="entry name" value="Ribosomal protein L1"/>
    <property type="match status" value="1"/>
</dbReference>
<evidence type="ECO:0000313" key="2">
    <source>
        <dbReference type="Proteomes" id="UP000290900"/>
    </source>
</evidence>
<keyword evidence="2" id="KW-1185">Reference proteome</keyword>
<sequence length="277" mass="31343">MSVTKKQTDSARRFHVLDAHLQTESLKAVKALQEHLQLEEGSQHQPVYLVIDTKSPTAQEKQFTPRIIPLPNRIGKVGDQKIFLVTKDPVSHYREPIAKKGSPTEDSFGSIVAFQKFRSIVHSRKSAAKLYHDNDLILIDHRLHKLLPPLLRGTIFEKSNKKYPIMLQMARPSMDAKLVQSKKSTKMKDERVDPEYIQKQVRMICRSTTFVPSKGSCISIIVGYSDMSTEKLVENIDSVLEYLTDVKFAPVGGIIKGMDRISDLHVKLAESVTLPIN</sequence>
<accession>A0A448YKH9</accession>
<proteinExistence type="predicted"/>
<name>A0A448YKH9_BRENA</name>
<dbReference type="EMBL" id="CAACVR010000012">
    <property type="protein sequence ID" value="VEU21363.1"/>
    <property type="molecule type" value="Genomic_DNA"/>
</dbReference>
<dbReference type="FunCoup" id="A0A448YKH9">
    <property type="interactions" value="394"/>
</dbReference>
<organism evidence="1 2">
    <name type="scientific">Brettanomyces naardenensis</name>
    <name type="common">Yeast</name>
    <dbReference type="NCBI Taxonomy" id="13370"/>
    <lineage>
        <taxon>Eukaryota</taxon>
        <taxon>Fungi</taxon>
        <taxon>Dikarya</taxon>
        <taxon>Ascomycota</taxon>
        <taxon>Saccharomycotina</taxon>
        <taxon>Pichiomycetes</taxon>
        <taxon>Pichiales</taxon>
        <taxon>Pichiaceae</taxon>
        <taxon>Brettanomyces</taxon>
    </lineage>
</organism>
<dbReference type="AlphaFoldDB" id="A0A448YKH9"/>
<reference evidence="1 2" key="1">
    <citation type="submission" date="2018-12" db="EMBL/GenBank/DDBJ databases">
        <authorList>
            <person name="Tiukova I."/>
            <person name="Dainat J."/>
        </authorList>
    </citation>
    <scope>NUCLEOTIDE SEQUENCE [LARGE SCALE GENOMIC DNA]</scope>
</reference>
<dbReference type="OrthoDB" id="10251727at2759"/>
<dbReference type="Proteomes" id="UP000290900">
    <property type="component" value="Unassembled WGS sequence"/>
</dbReference>
<dbReference type="InterPro" id="IPR028364">
    <property type="entry name" value="Ribosomal_uL1/biogenesis"/>
</dbReference>
<dbReference type="InterPro" id="IPR023674">
    <property type="entry name" value="Ribosomal_uL1-like"/>
</dbReference>
<dbReference type="InParanoid" id="A0A448YKH9"/>
<gene>
    <name evidence="1" type="ORF">BRENAR_LOCUS2097</name>
</gene>
<dbReference type="Pfam" id="PF00687">
    <property type="entry name" value="Ribosomal_L1"/>
    <property type="match status" value="1"/>
</dbReference>
<protein>
    <submittedName>
        <fullName evidence="1">DEKNAAC102790</fullName>
    </submittedName>
</protein>
<evidence type="ECO:0000313" key="1">
    <source>
        <dbReference type="EMBL" id="VEU21363.1"/>
    </source>
</evidence>